<dbReference type="InterPro" id="IPR058533">
    <property type="entry name" value="Cation_efflux_TM"/>
</dbReference>
<evidence type="ECO:0000256" key="5">
    <source>
        <dbReference type="ARBA" id="ARBA00023136"/>
    </source>
</evidence>
<proteinExistence type="predicted"/>
<keyword evidence="3 7" id="KW-0812">Transmembrane</keyword>
<feature type="compositionally biased region" description="Low complexity" evidence="6">
    <location>
        <begin position="94"/>
        <end position="110"/>
    </location>
</feature>
<evidence type="ECO:0000313" key="10">
    <source>
        <dbReference type="EMBL" id="KAF0319460.1"/>
    </source>
</evidence>
<feature type="transmembrane region" description="Helical" evidence="7">
    <location>
        <begin position="411"/>
        <end position="435"/>
    </location>
</feature>
<feature type="transmembrane region" description="Helical" evidence="7">
    <location>
        <begin position="385"/>
        <end position="405"/>
    </location>
</feature>
<dbReference type="SUPFAM" id="SSF160240">
    <property type="entry name" value="Cation efflux protein cytoplasmic domain-like"/>
    <property type="match status" value="1"/>
</dbReference>
<name>A0A8H3W4U3_9PEZI</name>
<keyword evidence="5 7" id="KW-0472">Membrane</keyword>
<keyword evidence="2" id="KW-0813">Transport</keyword>
<feature type="region of interest" description="Disordered" evidence="6">
    <location>
        <begin position="91"/>
        <end position="135"/>
    </location>
</feature>
<evidence type="ECO:0000256" key="4">
    <source>
        <dbReference type="ARBA" id="ARBA00022989"/>
    </source>
</evidence>
<dbReference type="GO" id="GO:0016020">
    <property type="term" value="C:membrane"/>
    <property type="evidence" value="ECO:0007669"/>
    <property type="project" value="UniProtKB-SubCell"/>
</dbReference>
<dbReference type="PANTHER" id="PTHR43840:SF12">
    <property type="entry name" value="CATION DIFFUSION FACILITATOR 1 (AFU_ORTHOLOGUE AFUA_1G14440)"/>
    <property type="match status" value="1"/>
</dbReference>
<dbReference type="SUPFAM" id="SSF161111">
    <property type="entry name" value="Cation efflux protein transmembrane domain-like"/>
    <property type="match status" value="1"/>
</dbReference>
<dbReference type="InterPro" id="IPR027469">
    <property type="entry name" value="Cation_efflux_TMD_sf"/>
</dbReference>
<accession>A0A8H3W4U3</accession>
<evidence type="ECO:0000259" key="9">
    <source>
        <dbReference type="Pfam" id="PF16916"/>
    </source>
</evidence>
<dbReference type="InterPro" id="IPR036837">
    <property type="entry name" value="Cation_efflux_CTD_sf"/>
</dbReference>
<dbReference type="Pfam" id="PF16916">
    <property type="entry name" value="ZT_dimer"/>
    <property type="match status" value="1"/>
</dbReference>
<evidence type="ECO:0000256" key="7">
    <source>
        <dbReference type="SAM" id="Phobius"/>
    </source>
</evidence>
<dbReference type="InterPro" id="IPR050291">
    <property type="entry name" value="CDF_Transporter"/>
</dbReference>
<comment type="subcellular location">
    <subcellularLocation>
        <location evidence="1">Membrane</location>
        <topology evidence="1">Multi-pass membrane protein</topology>
    </subcellularLocation>
</comment>
<dbReference type="Pfam" id="PF01545">
    <property type="entry name" value="Cation_efflux"/>
    <property type="match status" value="1"/>
</dbReference>
<evidence type="ECO:0000259" key="8">
    <source>
        <dbReference type="Pfam" id="PF01545"/>
    </source>
</evidence>
<organism evidence="10 11">
    <name type="scientific">Colletotrichum asianum</name>
    <dbReference type="NCBI Taxonomy" id="702518"/>
    <lineage>
        <taxon>Eukaryota</taxon>
        <taxon>Fungi</taxon>
        <taxon>Dikarya</taxon>
        <taxon>Ascomycota</taxon>
        <taxon>Pezizomycotina</taxon>
        <taxon>Sordariomycetes</taxon>
        <taxon>Hypocreomycetidae</taxon>
        <taxon>Glomerellales</taxon>
        <taxon>Glomerellaceae</taxon>
        <taxon>Colletotrichum</taxon>
        <taxon>Colletotrichum gloeosporioides species complex</taxon>
    </lineage>
</organism>
<feature type="transmembrane region" description="Helical" evidence="7">
    <location>
        <begin position="346"/>
        <end position="365"/>
    </location>
</feature>
<evidence type="ECO:0000256" key="2">
    <source>
        <dbReference type="ARBA" id="ARBA00022448"/>
    </source>
</evidence>
<evidence type="ECO:0000256" key="1">
    <source>
        <dbReference type="ARBA" id="ARBA00004141"/>
    </source>
</evidence>
<sequence length="528" mass="58529">MFILTGQIWMQDLGGQQRTAGFHLPSILNRVNPYGQPGSSHFPEVLKTLQEQLLCSSSCNPHAATAMEPDLSKSITMHPYPFHFNTPSHLANTSRNSSRSVSSNISSEEVPANATSTALETPIRAKNKTNGSGLRHTSDVIDVECQSRVPGGGTEPDPYGLSCAFKTPEELAQIKADTFQRREPRHTKIGPWRRSRQVQKYYETQNAAIERMLKSVDDHVPDARQEAGDSHLRFKIALWGSFGTSIVLAALQLHAAIKTESLSLITTTADAIFDPLSYLALILSARTTNKVNPRRFPAGKSRLETVGNIIFCNLMMSLSMVIIAFAARELSDITSDRHVKNLKSEAVISLCVAFGTKMVLFIYCFSLRNRYSQVRVLWSDHRNALLVNGFGILTSVGGSLLKWWIDPAGAMILSVIVIILWSRIAIAEFLLLVGVTASVETQQLITYVCLTHSEAIQGINTVCVYHSGSRLIAEVDIVMDRKNTLADVHDVAEGLKVKLESLLDVERAYIHLDYEMTHKQDRGLKKDL</sequence>
<reference evidence="10 11" key="1">
    <citation type="submission" date="2019-12" db="EMBL/GenBank/DDBJ databases">
        <title>A genome sequence resource for the geographically widespread anthracnose pathogen Colletotrichum asianum.</title>
        <authorList>
            <person name="Meng Y."/>
        </authorList>
    </citation>
    <scope>NUCLEOTIDE SEQUENCE [LARGE SCALE GENOMIC DNA]</scope>
    <source>
        <strain evidence="10 11">ICMP 18580</strain>
    </source>
</reference>
<dbReference type="GO" id="GO:0098771">
    <property type="term" value="P:inorganic ion homeostasis"/>
    <property type="evidence" value="ECO:0007669"/>
    <property type="project" value="UniProtKB-ARBA"/>
</dbReference>
<dbReference type="EMBL" id="WOWK01000095">
    <property type="protein sequence ID" value="KAF0319460.1"/>
    <property type="molecule type" value="Genomic_DNA"/>
</dbReference>
<feature type="domain" description="Cation efflux protein transmembrane" evidence="8">
    <location>
        <begin position="241"/>
        <end position="432"/>
    </location>
</feature>
<dbReference type="InterPro" id="IPR027470">
    <property type="entry name" value="Cation_efflux_CTD"/>
</dbReference>
<protein>
    <submittedName>
        <fullName evidence="10">Cation diffusion facilitator 1</fullName>
    </submittedName>
</protein>
<feature type="domain" description="Cation efflux protein cytoplasmic" evidence="9">
    <location>
        <begin position="443"/>
        <end position="513"/>
    </location>
</feature>
<dbReference type="AlphaFoldDB" id="A0A8H3W4U3"/>
<feature type="transmembrane region" description="Helical" evidence="7">
    <location>
        <begin position="263"/>
        <end position="285"/>
    </location>
</feature>
<dbReference type="GO" id="GO:0008324">
    <property type="term" value="F:monoatomic cation transmembrane transporter activity"/>
    <property type="evidence" value="ECO:0007669"/>
    <property type="project" value="InterPro"/>
</dbReference>
<evidence type="ECO:0000313" key="11">
    <source>
        <dbReference type="Proteomes" id="UP000434172"/>
    </source>
</evidence>
<dbReference type="FunFam" id="1.20.1510.10:FF:000005">
    <property type="entry name" value="Putative Cation diffusion facilitator 1"/>
    <property type="match status" value="1"/>
</dbReference>
<feature type="transmembrane region" description="Helical" evidence="7">
    <location>
        <begin position="306"/>
        <end position="326"/>
    </location>
</feature>
<dbReference type="Proteomes" id="UP000434172">
    <property type="component" value="Unassembled WGS sequence"/>
</dbReference>
<dbReference type="PANTHER" id="PTHR43840">
    <property type="entry name" value="MITOCHONDRIAL METAL TRANSPORTER 1-RELATED"/>
    <property type="match status" value="1"/>
</dbReference>
<dbReference type="Gene3D" id="3.30.70.1350">
    <property type="entry name" value="Cation efflux protein, cytoplasmic domain"/>
    <property type="match status" value="1"/>
</dbReference>
<dbReference type="GO" id="GO:0030003">
    <property type="term" value="P:intracellular monoatomic cation homeostasis"/>
    <property type="evidence" value="ECO:0007669"/>
    <property type="project" value="UniProtKB-ARBA"/>
</dbReference>
<keyword evidence="4 7" id="KW-1133">Transmembrane helix</keyword>
<dbReference type="OrthoDB" id="78296at2759"/>
<evidence type="ECO:0000256" key="6">
    <source>
        <dbReference type="SAM" id="MobiDB-lite"/>
    </source>
</evidence>
<comment type="caution">
    <text evidence="10">The sequence shown here is derived from an EMBL/GenBank/DDBJ whole genome shotgun (WGS) entry which is preliminary data.</text>
</comment>
<evidence type="ECO:0000256" key="3">
    <source>
        <dbReference type="ARBA" id="ARBA00022692"/>
    </source>
</evidence>
<dbReference type="Gene3D" id="1.20.1510.10">
    <property type="entry name" value="Cation efflux protein transmembrane domain"/>
    <property type="match status" value="1"/>
</dbReference>
<gene>
    <name evidence="10" type="ORF">GQ607_013279</name>
</gene>
<keyword evidence="11" id="KW-1185">Reference proteome</keyword>